<name>A0ABY5IU18_9FLAO</name>
<evidence type="ECO:0008006" key="4">
    <source>
        <dbReference type="Google" id="ProtNLM"/>
    </source>
</evidence>
<proteinExistence type="predicted"/>
<dbReference type="PROSITE" id="PS51257">
    <property type="entry name" value="PROKAR_LIPOPROTEIN"/>
    <property type="match status" value="1"/>
</dbReference>
<feature type="chain" id="PRO_5045975414" description="Lipoprotein" evidence="1">
    <location>
        <begin position="24"/>
        <end position="242"/>
    </location>
</feature>
<protein>
    <recommendedName>
        <fullName evidence="4">Lipoprotein</fullName>
    </recommendedName>
</protein>
<keyword evidence="1" id="KW-0732">Signal</keyword>
<organism evidence="2 3">
    <name type="scientific">Flavobacterium cerinum</name>
    <dbReference type="NCBI Taxonomy" id="2502784"/>
    <lineage>
        <taxon>Bacteria</taxon>
        <taxon>Pseudomonadati</taxon>
        <taxon>Bacteroidota</taxon>
        <taxon>Flavobacteriia</taxon>
        <taxon>Flavobacteriales</taxon>
        <taxon>Flavobacteriaceae</taxon>
        <taxon>Flavobacterium</taxon>
    </lineage>
</organism>
<keyword evidence="3" id="KW-1185">Reference proteome</keyword>
<evidence type="ECO:0000313" key="2">
    <source>
        <dbReference type="EMBL" id="UUC45667.1"/>
    </source>
</evidence>
<feature type="signal peptide" evidence="1">
    <location>
        <begin position="1"/>
        <end position="23"/>
    </location>
</feature>
<accession>A0ABY5IU18</accession>
<gene>
    <name evidence="2" type="ORF">NOX80_00290</name>
</gene>
<evidence type="ECO:0000313" key="3">
    <source>
        <dbReference type="Proteomes" id="UP001059844"/>
    </source>
</evidence>
<dbReference type="Proteomes" id="UP001059844">
    <property type="component" value="Chromosome"/>
</dbReference>
<dbReference type="RefSeq" id="WP_256551355.1">
    <property type="nucleotide sequence ID" value="NZ_CP101751.1"/>
</dbReference>
<reference evidence="2" key="1">
    <citation type="submission" date="2022-07" db="EMBL/GenBank/DDBJ databases">
        <title>Isolation, identification, and degradation of a PFOSA degrading strain from sewage treatment plant.</title>
        <authorList>
            <person name="Zhang L."/>
            <person name="Huo Y."/>
        </authorList>
    </citation>
    <scope>NUCLEOTIDE SEQUENCE</scope>
    <source>
        <strain evidence="2">C1</strain>
    </source>
</reference>
<evidence type="ECO:0000256" key="1">
    <source>
        <dbReference type="SAM" id="SignalP"/>
    </source>
</evidence>
<sequence>MMGKIRFVLILAAALVMTSCNFTENVYINKDGSGKFALDIDASTMMSMMGGEGGEQSVDTTFTFKALLAQKKDSIAKLPLAEQERLKKMEGFSVRTNVDEKSKKFVLSLMGDFKKPSDLMDAMSLMKSMDDLQSKDGGRLSKLGDLNTDLKYAFDGKKFTRKVTIKDAVVQKQLSDSLATIKPMLETFTYTVKYHFPKKVKSVSVKDALFSEDRKTVTIQYPFADFIEKPEVMNFEAVLENK</sequence>
<dbReference type="EMBL" id="CP101751">
    <property type="protein sequence ID" value="UUC45667.1"/>
    <property type="molecule type" value="Genomic_DNA"/>
</dbReference>